<keyword evidence="1" id="KW-0812">Transmembrane</keyword>
<feature type="transmembrane region" description="Helical" evidence="1">
    <location>
        <begin position="169"/>
        <end position="186"/>
    </location>
</feature>
<dbReference type="EMBL" id="AWXZ01000018">
    <property type="protein sequence ID" value="ESR25652.1"/>
    <property type="molecule type" value="Genomic_DNA"/>
</dbReference>
<feature type="transmembrane region" description="Helical" evidence="1">
    <location>
        <begin position="57"/>
        <end position="81"/>
    </location>
</feature>
<organism evidence="3 4">
    <name type="scientific">Lutibaculum baratangense AMV1</name>
    <dbReference type="NCBI Taxonomy" id="631454"/>
    <lineage>
        <taxon>Bacteria</taxon>
        <taxon>Pseudomonadati</taxon>
        <taxon>Pseudomonadota</taxon>
        <taxon>Alphaproteobacteria</taxon>
        <taxon>Hyphomicrobiales</taxon>
        <taxon>Tepidamorphaceae</taxon>
        <taxon>Lutibaculum</taxon>
    </lineage>
</organism>
<feature type="domain" description="DUF112" evidence="2">
    <location>
        <begin position="19"/>
        <end position="436"/>
    </location>
</feature>
<dbReference type="PANTHER" id="PTHR35342">
    <property type="entry name" value="TRICARBOXYLIC TRANSPORT PROTEIN"/>
    <property type="match status" value="1"/>
</dbReference>
<proteinExistence type="predicted"/>
<keyword evidence="4" id="KW-1185">Reference proteome</keyword>
<dbReference type="PANTHER" id="PTHR35342:SF5">
    <property type="entry name" value="TRICARBOXYLIC TRANSPORT PROTEIN"/>
    <property type="match status" value="1"/>
</dbReference>
<feature type="transmembrane region" description="Helical" evidence="1">
    <location>
        <begin position="355"/>
        <end position="382"/>
    </location>
</feature>
<feature type="transmembrane region" description="Helical" evidence="1">
    <location>
        <begin position="388"/>
        <end position="405"/>
    </location>
</feature>
<dbReference type="Proteomes" id="UP000017819">
    <property type="component" value="Unassembled WGS sequence"/>
</dbReference>
<dbReference type="PATRIC" id="fig|631454.5.peg.1467"/>
<reference evidence="3 4" key="1">
    <citation type="journal article" date="2014" name="Genome Announc.">
        <title>Draft Genome Sequence of Lutibaculum baratangense Strain AMV1T, Isolated from a Mud Volcano in Andamans, India.</title>
        <authorList>
            <person name="Singh A."/>
            <person name="Sreenivas A."/>
            <person name="Sathyanarayana Reddy G."/>
            <person name="Pinnaka A.K."/>
            <person name="Shivaji S."/>
        </authorList>
    </citation>
    <scope>NUCLEOTIDE SEQUENCE [LARGE SCALE GENOMIC DNA]</scope>
    <source>
        <strain evidence="3 4">AMV1</strain>
    </source>
</reference>
<feature type="transmembrane region" description="Helical" evidence="1">
    <location>
        <begin position="146"/>
        <end position="162"/>
    </location>
</feature>
<dbReference type="STRING" id="631454.N177_1485"/>
<dbReference type="eggNOG" id="COG3333">
    <property type="taxonomic scope" value="Bacteria"/>
</dbReference>
<name>V4R0W9_9HYPH</name>
<evidence type="ECO:0000259" key="2">
    <source>
        <dbReference type="Pfam" id="PF01970"/>
    </source>
</evidence>
<dbReference type="InterPro" id="IPR002823">
    <property type="entry name" value="DUF112_TM"/>
</dbReference>
<dbReference type="AlphaFoldDB" id="V4R0W9"/>
<protein>
    <submittedName>
        <fullName evidence="3">Tricarboxylate transport membrane protein TctA</fullName>
    </submittedName>
</protein>
<evidence type="ECO:0000256" key="1">
    <source>
        <dbReference type="SAM" id="Phobius"/>
    </source>
</evidence>
<dbReference type="Pfam" id="PF01970">
    <property type="entry name" value="TctA"/>
    <property type="match status" value="1"/>
</dbReference>
<feature type="transmembrane region" description="Helical" evidence="1">
    <location>
        <begin position="112"/>
        <end position="140"/>
    </location>
</feature>
<gene>
    <name evidence="3" type="ORF">N177_1485</name>
</gene>
<sequence>MDLDSIMTGISLIMAPTSLLLIFVSVLIGITVGALPGLSSTMAVALLLPFTIGLDPVLAICMMAALYCAGTFGGSITAILINTPGAPPAVATSFDGYPLAQRGEAGRALGMAAAASVGGGLFSLVIFIIAAPLLAAIALSFRPQEYFALTLFGLSMLAAISGKSALRNLIAGAFGVLVSTVGIHLVTGIERFTFGMPALYDGIDFVPVLIGIFAISEMLNQSQFTKEVKKVVRSAALKLPSREDFRRCRVTILRSSVIGTLIGILPAEGTTVAAIMGYNEAKRWSKNKEEFGKGSIEGVAGAEAANNAGTGGAMVPTLALGIPGSGTTAIILAALMMHGFRPGPFLMEETPEFMYAIFTAMFLANFMFLFVGLAGVKVFALISLIPRTFLWPAVFVFAMIGAYAYRQTMFDVWVMLTAGVIGFFALRHGFGPAPFVMGLVLGGLIEKSWSQSMIIFDSNWLRFFESPICNLFFALTVLSLLGPVIGGRIAGMLQSAMRTYFPRRSSLEE</sequence>
<feature type="transmembrane region" description="Helical" evidence="1">
    <location>
        <begin position="198"/>
        <end position="219"/>
    </location>
</feature>
<keyword evidence="1" id="KW-1133">Transmembrane helix</keyword>
<accession>V4R0W9</accession>
<feature type="transmembrane region" description="Helical" evidence="1">
    <location>
        <begin position="471"/>
        <end position="493"/>
    </location>
</feature>
<evidence type="ECO:0000313" key="4">
    <source>
        <dbReference type="Proteomes" id="UP000017819"/>
    </source>
</evidence>
<feature type="transmembrane region" description="Helical" evidence="1">
    <location>
        <begin position="256"/>
        <end position="278"/>
    </location>
</feature>
<keyword evidence="1" id="KW-0472">Membrane</keyword>
<dbReference type="RefSeq" id="WP_023431627.1">
    <property type="nucleotide sequence ID" value="NZ_AWXZ01000018.1"/>
</dbReference>
<comment type="caution">
    <text evidence="3">The sequence shown here is derived from an EMBL/GenBank/DDBJ whole genome shotgun (WGS) entry which is preliminary data.</text>
</comment>
<evidence type="ECO:0000313" key="3">
    <source>
        <dbReference type="EMBL" id="ESR25652.1"/>
    </source>
</evidence>
<feature type="transmembrane region" description="Helical" evidence="1">
    <location>
        <begin position="313"/>
        <end position="335"/>
    </location>
</feature>
<feature type="transmembrane region" description="Helical" evidence="1">
    <location>
        <begin position="12"/>
        <end position="37"/>
    </location>
</feature>
<feature type="transmembrane region" description="Helical" evidence="1">
    <location>
        <begin position="412"/>
        <end position="430"/>
    </location>
</feature>